<comment type="caution">
    <text evidence="3">The sequence shown here is derived from an EMBL/GenBank/DDBJ whole genome shotgun (WGS) entry which is preliminary data.</text>
</comment>
<feature type="domain" description="GTPase-associated protein 1 N-terminal" evidence="1">
    <location>
        <begin position="1"/>
        <end position="134"/>
    </location>
</feature>
<evidence type="ECO:0000259" key="1">
    <source>
        <dbReference type="Pfam" id="PF20013"/>
    </source>
</evidence>
<dbReference type="Pfam" id="PF20013">
    <property type="entry name" value="GAP1-N2"/>
    <property type="match status" value="1"/>
</dbReference>
<proteinExistence type="predicted"/>
<feature type="domain" description="GTPase-associated protein 1 middle" evidence="2">
    <location>
        <begin position="149"/>
        <end position="237"/>
    </location>
</feature>
<dbReference type="Proteomes" id="UP001500665">
    <property type="component" value="Unassembled WGS sequence"/>
</dbReference>
<organism evidence="3 4">
    <name type="scientific">Actinocorallia libanotica</name>
    <dbReference type="NCBI Taxonomy" id="46162"/>
    <lineage>
        <taxon>Bacteria</taxon>
        <taxon>Bacillati</taxon>
        <taxon>Actinomycetota</taxon>
        <taxon>Actinomycetes</taxon>
        <taxon>Streptosporangiales</taxon>
        <taxon>Thermomonosporaceae</taxon>
        <taxon>Actinocorallia</taxon>
    </lineage>
</organism>
<protein>
    <submittedName>
        <fullName evidence="3">Uncharacterized protein</fullName>
    </submittedName>
</protein>
<accession>A0ABN1QHR8</accession>
<dbReference type="EMBL" id="BAAAHH010000003">
    <property type="protein sequence ID" value="GAA0942436.1"/>
    <property type="molecule type" value="Genomic_DNA"/>
</dbReference>
<dbReference type="InterPro" id="IPR045401">
    <property type="entry name" value="GAP1-M"/>
</dbReference>
<evidence type="ECO:0000259" key="2">
    <source>
        <dbReference type="Pfam" id="PF20014"/>
    </source>
</evidence>
<dbReference type="InterPro" id="IPR045402">
    <property type="entry name" value="GAP1-N2"/>
</dbReference>
<keyword evidence="4" id="KW-1185">Reference proteome</keyword>
<dbReference type="Pfam" id="PF20014">
    <property type="entry name" value="GAP1-M"/>
    <property type="match status" value="1"/>
</dbReference>
<sequence length="655" mass="70064">MAWQLHYTSARSAEHSGFQFTAVSPGLPPGAEAAVSPYLGYLPPPDAPASPGAAELARFPVAFGYDVIGERRLLVRSRYLGRDYSGRFGNFLAHAVVADPAELEGLRPIEFWRAPFWADSPGADLPGADLPLLEYPPPGDAFDPEALGRWLAALDHDPYSRLAALVDAVCTTSERLVLVSPDTEETARWIAVLSYSLPVPRAALLSFTTYTADPVACPHRVAGTTPDVWASLRTDQTAHRLDAPAPEHGPSRYAAAVTDAWRALDLEGLDGLAELAELGEDAFEGAAVLTALCLGEAADEEAQALALPLVRHPALPAWVWTRLPMDDLGFDLAAAVNRHCPEDVLARAAGERCARLVLATPALRSRTGDFALDDPAELVSGLGRQLAGAPSLPALAELTVVAERLGVPAVPETTRRCAFLLVNPRGDRAAVAPQDVVTAVETVAGTARRALLAGVVDGLERGGALLRREVLTGLVCDRLAGLAGECPLRRAPEVALHLLRSLAARHGVLGEPTLRLAEALPHNSAAEGLLAARDVPGEHDPQAAARTLERIGGALSGPAVQAVADALTGRSPAFRAALVSASAERPRDLLLHRWMETARQRSERFELVGVALRAPGTPLDGWVREQLRKRFTLLQLETYFRDDQKLRAALRELRE</sequence>
<evidence type="ECO:0000313" key="3">
    <source>
        <dbReference type="EMBL" id="GAA0942436.1"/>
    </source>
</evidence>
<dbReference type="RefSeq" id="WP_344237897.1">
    <property type="nucleotide sequence ID" value="NZ_BAAAHH010000003.1"/>
</dbReference>
<gene>
    <name evidence="3" type="ORF">GCM10009550_13660</name>
</gene>
<name>A0ABN1QHR8_9ACTN</name>
<reference evidence="3 4" key="1">
    <citation type="journal article" date="2019" name="Int. J. Syst. Evol. Microbiol.">
        <title>The Global Catalogue of Microorganisms (GCM) 10K type strain sequencing project: providing services to taxonomists for standard genome sequencing and annotation.</title>
        <authorList>
            <consortium name="The Broad Institute Genomics Platform"/>
            <consortium name="The Broad Institute Genome Sequencing Center for Infectious Disease"/>
            <person name="Wu L."/>
            <person name="Ma J."/>
        </authorList>
    </citation>
    <scope>NUCLEOTIDE SEQUENCE [LARGE SCALE GENOMIC DNA]</scope>
    <source>
        <strain evidence="3 4">JCM 10696</strain>
    </source>
</reference>
<evidence type="ECO:0000313" key="4">
    <source>
        <dbReference type="Proteomes" id="UP001500665"/>
    </source>
</evidence>